<accession>A0A9D2B200</accession>
<dbReference type="InterPro" id="IPR036259">
    <property type="entry name" value="MFS_trans_sf"/>
</dbReference>
<dbReference type="Proteomes" id="UP000886829">
    <property type="component" value="Unassembled WGS sequence"/>
</dbReference>
<feature type="transmembrane region" description="Helical" evidence="9">
    <location>
        <begin position="48"/>
        <end position="66"/>
    </location>
</feature>
<dbReference type="PROSITE" id="PS50850">
    <property type="entry name" value="MFS"/>
    <property type="match status" value="1"/>
</dbReference>
<reference evidence="11" key="1">
    <citation type="journal article" date="2021" name="PeerJ">
        <title>Extensive microbial diversity within the chicken gut microbiome revealed by metagenomics and culture.</title>
        <authorList>
            <person name="Gilroy R."/>
            <person name="Ravi A."/>
            <person name="Getino M."/>
            <person name="Pursley I."/>
            <person name="Horton D.L."/>
            <person name="Alikhan N.F."/>
            <person name="Baker D."/>
            <person name="Gharbi K."/>
            <person name="Hall N."/>
            <person name="Watson M."/>
            <person name="Adriaenssens E.M."/>
            <person name="Foster-Nyarko E."/>
            <person name="Jarju S."/>
            <person name="Secka A."/>
            <person name="Antonio M."/>
            <person name="Oren A."/>
            <person name="Chaudhuri R.R."/>
            <person name="La Ragione R."/>
            <person name="Hildebrand F."/>
            <person name="Pallen M.J."/>
        </authorList>
    </citation>
    <scope>NUCLEOTIDE SEQUENCE</scope>
    <source>
        <strain evidence="11">USASDec5-558</strain>
    </source>
</reference>
<evidence type="ECO:0000256" key="7">
    <source>
        <dbReference type="ARBA" id="ARBA00022989"/>
    </source>
</evidence>
<evidence type="ECO:0000256" key="1">
    <source>
        <dbReference type="ARBA" id="ARBA00004651"/>
    </source>
</evidence>
<feature type="transmembrane region" description="Helical" evidence="9">
    <location>
        <begin position="135"/>
        <end position="153"/>
    </location>
</feature>
<evidence type="ECO:0000313" key="11">
    <source>
        <dbReference type="EMBL" id="HIX57504.1"/>
    </source>
</evidence>
<dbReference type="Gene3D" id="1.20.1250.20">
    <property type="entry name" value="MFS general substrate transporter like domains"/>
    <property type="match status" value="2"/>
</dbReference>
<comment type="similarity">
    <text evidence="2">Belongs to the major facilitator superfamily. Set transporter family.</text>
</comment>
<feature type="transmembrane region" description="Helical" evidence="9">
    <location>
        <begin position="12"/>
        <end position="36"/>
    </location>
</feature>
<keyword evidence="6 9" id="KW-0812">Transmembrane</keyword>
<dbReference type="SUPFAM" id="SSF103473">
    <property type="entry name" value="MFS general substrate transporter"/>
    <property type="match status" value="1"/>
</dbReference>
<keyword evidence="3" id="KW-0813">Transport</keyword>
<feature type="transmembrane region" description="Helical" evidence="9">
    <location>
        <begin position="211"/>
        <end position="230"/>
    </location>
</feature>
<feature type="transmembrane region" description="Helical" evidence="9">
    <location>
        <begin position="363"/>
        <end position="383"/>
    </location>
</feature>
<comment type="subcellular location">
    <subcellularLocation>
        <location evidence="1">Cell membrane</location>
        <topology evidence="1">Multi-pass membrane protein</topology>
    </subcellularLocation>
</comment>
<feature type="transmembrane region" description="Helical" evidence="9">
    <location>
        <begin position="159"/>
        <end position="190"/>
    </location>
</feature>
<feature type="domain" description="Major facilitator superfamily (MFS) profile" evidence="10">
    <location>
        <begin position="213"/>
        <end position="390"/>
    </location>
</feature>
<evidence type="ECO:0000256" key="9">
    <source>
        <dbReference type="SAM" id="Phobius"/>
    </source>
</evidence>
<keyword evidence="7 9" id="KW-1133">Transmembrane helix</keyword>
<dbReference type="InterPro" id="IPR020846">
    <property type="entry name" value="MFS_dom"/>
</dbReference>
<reference evidence="11" key="2">
    <citation type="submission" date="2021-04" db="EMBL/GenBank/DDBJ databases">
        <authorList>
            <person name="Gilroy R."/>
        </authorList>
    </citation>
    <scope>NUCLEOTIDE SEQUENCE</scope>
    <source>
        <strain evidence="11">USASDec5-558</strain>
    </source>
</reference>
<evidence type="ECO:0000256" key="2">
    <source>
        <dbReference type="ARBA" id="ARBA00006523"/>
    </source>
</evidence>
<keyword evidence="4" id="KW-1003">Cell membrane</keyword>
<keyword evidence="5" id="KW-0762">Sugar transport</keyword>
<sequence length="390" mass="42118">MQTLGAKKKGSITTYIAMCLLIAASSSLFNPVLSYYLNTELGLSPLHISAFFIMLPIATIIVVQTVARFSDMGLQRPAIICIASTFGIASSFILLMRPSFLVLCTIGLLCLASYPVSFPQIFASAREYAVKYVHGSIMFTTFLRSLASLSWVIGPPMAYAIALGVSFNMLFITTAVMFCLVGVTSFFFLPNVMEKSKASTDAHIKWWTNRSVMLLCISIACLFTAFSSYITTMPLLVTQELKLATELPGYMLGLAAFLEIPLMFLAARLAKSIGLKAVVIIGAVSLCIFLVLLYHAKTFEHMLFIQFFSALFIAFVASMGMVFFQELLPSIPGQATSLYINSSTAGQIIGGALISLASGGSYLIIYVVGGAVAIAGSLLLFLVSKPPKIN</sequence>
<evidence type="ECO:0000259" key="10">
    <source>
        <dbReference type="PROSITE" id="PS50850"/>
    </source>
</evidence>
<organism evidence="11 12">
    <name type="scientific">Candidatus Anaerobiospirillum pullistercoris</name>
    <dbReference type="NCBI Taxonomy" id="2838452"/>
    <lineage>
        <taxon>Bacteria</taxon>
        <taxon>Pseudomonadati</taxon>
        <taxon>Pseudomonadota</taxon>
        <taxon>Gammaproteobacteria</taxon>
        <taxon>Aeromonadales</taxon>
        <taxon>Succinivibrionaceae</taxon>
        <taxon>Anaerobiospirillum</taxon>
    </lineage>
</organism>
<dbReference type="AlphaFoldDB" id="A0A9D2B200"/>
<name>A0A9D2B200_9GAMM</name>
<keyword evidence="8 9" id="KW-0472">Membrane</keyword>
<feature type="transmembrane region" description="Helical" evidence="9">
    <location>
        <begin position="277"/>
        <end position="296"/>
    </location>
</feature>
<evidence type="ECO:0000313" key="12">
    <source>
        <dbReference type="Proteomes" id="UP000886829"/>
    </source>
</evidence>
<feature type="transmembrane region" description="Helical" evidence="9">
    <location>
        <begin position="336"/>
        <end position="357"/>
    </location>
</feature>
<feature type="transmembrane region" description="Helical" evidence="9">
    <location>
        <begin position="302"/>
        <end position="324"/>
    </location>
</feature>
<protein>
    <submittedName>
        <fullName evidence="11">MFS transporter</fullName>
    </submittedName>
</protein>
<evidence type="ECO:0000256" key="4">
    <source>
        <dbReference type="ARBA" id="ARBA00022475"/>
    </source>
</evidence>
<dbReference type="InterPro" id="IPR011701">
    <property type="entry name" value="MFS"/>
</dbReference>
<evidence type="ECO:0000256" key="5">
    <source>
        <dbReference type="ARBA" id="ARBA00022597"/>
    </source>
</evidence>
<dbReference type="PANTHER" id="PTHR23535:SF2">
    <property type="entry name" value="SUGAR EFFLUX TRANSPORTER A-RELATED"/>
    <property type="match status" value="1"/>
</dbReference>
<comment type="caution">
    <text evidence="11">The sequence shown here is derived from an EMBL/GenBank/DDBJ whole genome shotgun (WGS) entry which is preliminary data.</text>
</comment>
<feature type="transmembrane region" description="Helical" evidence="9">
    <location>
        <begin position="100"/>
        <end position="123"/>
    </location>
</feature>
<dbReference type="PANTHER" id="PTHR23535">
    <property type="entry name" value="SUGAR EFFLUX TRANSPORTER A-RELATED"/>
    <property type="match status" value="1"/>
</dbReference>
<evidence type="ECO:0000256" key="6">
    <source>
        <dbReference type="ARBA" id="ARBA00022692"/>
    </source>
</evidence>
<evidence type="ECO:0000256" key="8">
    <source>
        <dbReference type="ARBA" id="ARBA00023136"/>
    </source>
</evidence>
<proteinExistence type="inferred from homology"/>
<feature type="transmembrane region" description="Helical" evidence="9">
    <location>
        <begin position="250"/>
        <end position="270"/>
    </location>
</feature>
<dbReference type="GO" id="GO:0022857">
    <property type="term" value="F:transmembrane transporter activity"/>
    <property type="evidence" value="ECO:0007669"/>
    <property type="project" value="InterPro"/>
</dbReference>
<dbReference type="GO" id="GO:0005886">
    <property type="term" value="C:plasma membrane"/>
    <property type="evidence" value="ECO:0007669"/>
    <property type="project" value="UniProtKB-SubCell"/>
</dbReference>
<evidence type="ECO:0000256" key="3">
    <source>
        <dbReference type="ARBA" id="ARBA00022448"/>
    </source>
</evidence>
<dbReference type="EMBL" id="DXEV01000168">
    <property type="protein sequence ID" value="HIX57504.1"/>
    <property type="molecule type" value="Genomic_DNA"/>
</dbReference>
<dbReference type="Pfam" id="PF07690">
    <property type="entry name" value="MFS_1"/>
    <property type="match status" value="2"/>
</dbReference>
<feature type="transmembrane region" description="Helical" evidence="9">
    <location>
        <begin position="78"/>
        <end position="94"/>
    </location>
</feature>
<gene>
    <name evidence="11" type="ORF">H9850_08550</name>
</gene>